<organism evidence="1 3">
    <name type="scientific">Flagellimonas aequoris</name>
    <dbReference type="NCBI Taxonomy" id="2306997"/>
    <lineage>
        <taxon>Bacteria</taxon>
        <taxon>Pseudomonadati</taxon>
        <taxon>Bacteroidota</taxon>
        <taxon>Flavobacteriia</taxon>
        <taxon>Flavobacteriales</taxon>
        <taxon>Flavobacteriaceae</taxon>
        <taxon>Flagellimonas</taxon>
    </lineage>
</organism>
<dbReference type="Proteomes" id="UP000321528">
    <property type="component" value="Unassembled WGS sequence"/>
</dbReference>
<proteinExistence type="predicted"/>
<reference evidence="1 3" key="1">
    <citation type="submission" date="2018-08" db="EMBL/GenBank/DDBJ databases">
        <title>Proposal of Muricauda 72 sp.nov. and Muricauda NH166 sp.nov., isolated from seawater.</title>
        <authorList>
            <person name="Cheng H."/>
            <person name="Wu Y.-H."/>
            <person name="Guo L.-L."/>
            <person name="Xu X.-W."/>
        </authorList>
    </citation>
    <scope>NUCLEOTIDE SEQUENCE [LARGE SCALE GENOMIC DNA]</scope>
    <source>
        <strain evidence="1 3">NH166</strain>
    </source>
</reference>
<dbReference type="AlphaFoldDB" id="A0A418N547"/>
<protein>
    <recommendedName>
        <fullName evidence="5">DUF4238 domain-containing protein</fullName>
    </recommendedName>
</protein>
<dbReference type="EMBL" id="QXFJ01000030">
    <property type="protein sequence ID" value="RIV68945.1"/>
    <property type="molecule type" value="Genomic_DNA"/>
</dbReference>
<dbReference type="OrthoDB" id="5518417at2"/>
<evidence type="ECO:0000313" key="2">
    <source>
        <dbReference type="EMBL" id="TXK00654.1"/>
    </source>
</evidence>
<gene>
    <name evidence="1" type="ORF">D2U88_17440</name>
    <name evidence="2" type="ORF">FQ019_17235</name>
</gene>
<dbReference type="EMBL" id="VNWL01000029">
    <property type="protein sequence ID" value="TXK00654.1"/>
    <property type="molecule type" value="Genomic_DNA"/>
</dbReference>
<evidence type="ECO:0000313" key="3">
    <source>
        <dbReference type="Proteomes" id="UP000284189"/>
    </source>
</evidence>
<comment type="caution">
    <text evidence="1">The sequence shown here is derived from an EMBL/GenBank/DDBJ whole genome shotgun (WGS) entry which is preliminary data.</text>
</comment>
<evidence type="ECO:0008006" key="5">
    <source>
        <dbReference type="Google" id="ProtNLM"/>
    </source>
</evidence>
<evidence type="ECO:0000313" key="1">
    <source>
        <dbReference type="EMBL" id="RIV68945.1"/>
    </source>
</evidence>
<reference evidence="2 4" key="2">
    <citation type="submission" date="2019-07" db="EMBL/GenBank/DDBJ databases">
        <title>Draft genome of two Muricauda strains isolated from deep sea.</title>
        <authorList>
            <person name="Sun C."/>
        </authorList>
    </citation>
    <scope>NUCLEOTIDE SEQUENCE [LARGE SCALE GENOMIC DNA]</scope>
    <source>
        <strain evidence="2 4">NH166</strain>
    </source>
</reference>
<keyword evidence="4" id="KW-1185">Reference proteome</keyword>
<accession>A0A418N547</accession>
<dbReference type="Proteomes" id="UP000284189">
    <property type="component" value="Unassembled WGS sequence"/>
</dbReference>
<sequence length="254" mass="30306">MAICKLCLKDRQLRQSHIIPEFMYSGIYDKNPKRFYEIRIDDNEAKSRIQQKGQRENLLCGECESKLSLYEKYADENLYGKNQQGEARLINQSMDRERKVFLYEFEAFDYDRMKLFLDSLLWRLLVSETIYTPDYGEEIKEQLRNSIYTETPLDPAEFPCLVHSIMTAPGKMLKGFILSPLERKYQNRTILSVLIDGFEFNFYMTDNLPEDEIIPFLQRNGELKVLGRLIYDMPELVEIVKQRMDHLRERLHEK</sequence>
<dbReference type="RefSeq" id="WP_119641781.1">
    <property type="nucleotide sequence ID" value="NZ_QXFJ01000030.1"/>
</dbReference>
<name>A0A418N547_9FLAO</name>
<evidence type="ECO:0000313" key="4">
    <source>
        <dbReference type="Proteomes" id="UP000321528"/>
    </source>
</evidence>